<dbReference type="InterPro" id="IPR028994">
    <property type="entry name" value="Integrin_alpha_N"/>
</dbReference>
<reference evidence="1" key="1">
    <citation type="journal article" date="2020" name="mSystems">
        <title>Genome- and Community-Level Interaction Insights into Carbon Utilization and Element Cycling Functions of Hydrothermarchaeota in Hydrothermal Sediment.</title>
        <authorList>
            <person name="Zhou Z."/>
            <person name="Liu Y."/>
            <person name="Xu W."/>
            <person name="Pan J."/>
            <person name="Luo Z.H."/>
            <person name="Li M."/>
        </authorList>
    </citation>
    <scope>NUCLEOTIDE SEQUENCE [LARGE SCALE GENOMIC DNA]</scope>
    <source>
        <strain evidence="1">SpSt-876</strain>
    </source>
</reference>
<dbReference type="SUPFAM" id="SSF69318">
    <property type="entry name" value="Integrin alpha N-terminal domain"/>
    <property type="match status" value="1"/>
</dbReference>
<accession>A0A7C6EBY6</accession>
<name>A0A7C6EBY6_UNCW3</name>
<organism evidence="1">
    <name type="scientific">candidate division WOR-3 bacterium</name>
    <dbReference type="NCBI Taxonomy" id="2052148"/>
    <lineage>
        <taxon>Bacteria</taxon>
        <taxon>Bacteria division WOR-3</taxon>
    </lineage>
</organism>
<gene>
    <name evidence="1" type="ORF">ENW73_06085</name>
</gene>
<comment type="caution">
    <text evidence="1">The sequence shown here is derived from an EMBL/GenBank/DDBJ whole genome shotgun (WGS) entry which is preliminary data.</text>
</comment>
<proteinExistence type="predicted"/>
<evidence type="ECO:0000313" key="1">
    <source>
        <dbReference type="EMBL" id="HHS52416.1"/>
    </source>
</evidence>
<evidence type="ECO:0008006" key="2">
    <source>
        <dbReference type="Google" id="ProtNLM"/>
    </source>
</evidence>
<protein>
    <recommendedName>
        <fullName evidence="2">VCBS repeat-containing protein</fullName>
    </recommendedName>
</protein>
<dbReference type="AlphaFoldDB" id="A0A7C6EBY6"/>
<dbReference type="EMBL" id="DTLI01000144">
    <property type="protein sequence ID" value="HHS52416.1"/>
    <property type="molecule type" value="Genomic_DNA"/>
</dbReference>
<sequence length="89" mass="9868">MVCLIAFAQAPRFIGPTYVLDGGVPIDVGYYGSPFMYDWDGDGKKDLIVGQFTYGYIRFYRNIGTDPEPLFSGYEFLYASGSQITLPSG</sequence>